<dbReference type="NCBIfam" id="NF041196">
    <property type="entry name" value="ScbR_bind_reg"/>
    <property type="match status" value="1"/>
</dbReference>
<gene>
    <name evidence="6" type="ORF">EP51_12120</name>
</gene>
<name>A0A076EJF3_RHOOP</name>
<dbReference type="InterPro" id="IPR054126">
    <property type="entry name" value="CprB_TetR_C"/>
</dbReference>
<dbReference type="Pfam" id="PF00440">
    <property type="entry name" value="TetR_N"/>
    <property type="match status" value="1"/>
</dbReference>
<evidence type="ECO:0000313" key="7">
    <source>
        <dbReference type="Proteomes" id="UP000028488"/>
    </source>
</evidence>
<dbReference type="AlphaFoldDB" id="A0A076EJF3"/>
<dbReference type="GO" id="GO:0000976">
    <property type="term" value="F:transcription cis-regulatory region binding"/>
    <property type="evidence" value="ECO:0007669"/>
    <property type="project" value="TreeGrafter"/>
</dbReference>
<dbReference type="Proteomes" id="UP000028488">
    <property type="component" value="Chromosome"/>
</dbReference>
<dbReference type="PRINTS" id="PR00455">
    <property type="entry name" value="HTHTETR"/>
</dbReference>
<evidence type="ECO:0000259" key="5">
    <source>
        <dbReference type="PROSITE" id="PS50977"/>
    </source>
</evidence>
<keyword evidence="2 4" id="KW-0238">DNA-binding</keyword>
<dbReference type="Gene3D" id="1.10.357.10">
    <property type="entry name" value="Tetracycline Repressor, domain 2"/>
    <property type="match status" value="1"/>
</dbReference>
<protein>
    <submittedName>
        <fullName evidence="6">TetR family transcriptional regulator</fullName>
    </submittedName>
</protein>
<dbReference type="SUPFAM" id="SSF46689">
    <property type="entry name" value="Homeodomain-like"/>
    <property type="match status" value="1"/>
</dbReference>
<dbReference type="InterPro" id="IPR050109">
    <property type="entry name" value="HTH-type_TetR-like_transc_reg"/>
</dbReference>
<dbReference type="InterPro" id="IPR036271">
    <property type="entry name" value="Tet_transcr_reg_TetR-rel_C_sf"/>
</dbReference>
<evidence type="ECO:0000313" key="6">
    <source>
        <dbReference type="EMBL" id="AII05323.1"/>
    </source>
</evidence>
<dbReference type="InterPro" id="IPR047923">
    <property type="entry name" value="ArpA-like"/>
</dbReference>
<reference evidence="6 7" key="1">
    <citation type="submission" date="2014-07" db="EMBL/GenBank/DDBJ databases">
        <title>Genome Sequence of Rhodococcus opacus Strain R7, a Biodegrader of Mono- and Polycyclic Aromatic Hydrocarbons.</title>
        <authorList>
            <person name="Di Gennaro P."/>
            <person name="Zampolli J."/>
            <person name="Presti I."/>
            <person name="Cappelletti M."/>
            <person name="D'Ursi P."/>
            <person name="Orro A."/>
            <person name="Mezzelani A."/>
            <person name="Milanesi L."/>
        </authorList>
    </citation>
    <scope>NUCLEOTIDE SEQUENCE [LARGE SCALE GENOMIC DNA]</scope>
    <source>
        <strain evidence="6 7">R7</strain>
    </source>
</reference>
<organism evidence="6 7">
    <name type="scientific">Rhodococcus opacus</name>
    <name type="common">Nocardia opaca</name>
    <dbReference type="NCBI Taxonomy" id="37919"/>
    <lineage>
        <taxon>Bacteria</taxon>
        <taxon>Bacillati</taxon>
        <taxon>Actinomycetota</taxon>
        <taxon>Actinomycetes</taxon>
        <taxon>Mycobacteriales</taxon>
        <taxon>Nocardiaceae</taxon>
        <taxon>Rhodococcus</taxon>
    </lineage>
</organism>
<dbReference type="SUPFAM" id="SSF48498">
    <property type="entry name" value="Tetracyclin repressor-like, C-terminal domain"/>
    <property type="match status" value="1"/>
</dbReference>
<proteinExistence type="predicted"/>
<keyword evidence="1" id="KW-0805">Transcription regulation</keyword>
<keyword evidence="3" id="KW-0804">Transcription</keyword>
<dbReference type="Pfam" id="PF21935">
    <property type="entry name" value="TetR_C_45"/>
    <property type="match status" value="1"/>
</dbReference>
<dbReference type="PANTHER" id="PTHR30055">
    <property type="entry name" value="HTH-TYPE TRANSCRIPTIONAL REGULATOR RUTR"/>
    <property type="match status" value="1"/>
</dbReference>
<evidence type="ECO:0000256" key="2">
    <source>
        <dbReference type="ARBA" id="ARBA00023125"/>
    </source>
</evidence>
<evidence type="ECO:0000256" key="4">
    <source>
        <dbReference type="PROSITE-ProRule" id="PRU00335"/>
    </source>
</evidence>
<dbReference type="RefSeq" id="WP_128639350.1">
    <property type="nucleotide sequence ID" value="NZ_CP008947.1"/>
</dbReference>
<dbReference type="InterPro" id="IPR009057">
    <property type="entry name" value="Homeodomain-like_sf"/>
</dbReference>
<dbReference type="eggNOG" id="COG1309">
    <property type="taxonomic scope" value="Bacteria"/>
</dbReference>
<dbReference type="PANTHER" id="PTHR30055:SF234">
    <property type="entry name" value="HTH-TYPE TRANSCRIPTIONAL REGULATOR BETI"/>
    <property type="match status" value="1"/>
</dbReference>
<dbReference type="PROSITE" id="PS50977">
    <property type="entry name" value="HTH_TETR_2"/>
    <property type="match status" value="1"/>
</dbReference>
<feature type="DNA-binding region" description="H-T-H motif" evidence="4">
    <location>
        <begin position="31"/>
        <end position="50"/>
    </location>
</feature>
<dbReference type="EMBL" id="CP008947">
    <property type="protein sequence ID" value="AII05323.1"/>
    <property type="molecule type" value="Genomic_DNA"/>
</dbReference>
<dbReference type="GO" id="GO:0003700">
    <property type="term" value="F:DNA-binding transcription factor activity"/>
    <property type="evidence" value="ECO:0007669"/>
    <property type="project" value="TreeGrafter"/>
</dbReference>
<evidence type="ECO:0000256" key="1">
    <source>
        <dbReference type="ARBA" id="ARBA00023015"/>
    </source>
</evidence>
<sequence length="213" mass="23087">MARQVRAEVTRASVLMAAADVFLRLGYANAGLNEIIEQSGVTKGTLYFHFSSKEDLARGVIDEGQIRLTAGMTSVSDGPTPALEALVALSYVAIEAASSDPIVAAMLRLQHEIGDYQGTHGNVVASWQQGFERLVARAVEEGDVLAEDDVSTGTLSTFLLGSLLGAHVVATATGAFDDLPRRMERVWYFILPGLVEPSKLVYFRQFASRRLLR</sequence>
<feature type="domain" description="HTH tetR-type" evidence="5">
    <location>
        <begin position="8"/>
        <end position="68"/>
    </location>
</feature>
<evidence type="ECO:0000256" key="3">
    <source>
        <dbReference type="ARBA" id="ARBA00023163"/>
    </source>
</evidence>
<dbReference type="InterPro" id="IPR001647">
    <property type="entry name" value="HTH_TetR"/>
</dbReference>
<accession>A0A076EJF3</accession>